<evidence type="ECO:0000313" key="2">
    <source>
        <dbReference type="Proteomes" id="UP000318538"/>
    </source>
</evidence>
<dbReference type="RefSeq" id="WP_145168620.1">
    <property type="nucleotide sequence ID" value="NZ_CP036525.1"/>
</dbReference>
<gene>
    <name evidence="1" type="ORF">K227x_11950</name>
</gene>
<accession>A0A517N6Q8</accession>
<dbReference type="Proteomes" id="UP000318538">
    <property type="component" value="Chromosome"/>
</dbReference>
<evidence type="ECO:0000313" key="1">
    <source>
        <dbReference type="EMBL" id="QDT02817.1"/>
    </source>
</evidence>
<proteinExistence type="predicted"/>
<dbReference type="AlphaFoldDB" id="A0A517N6Q8"/>
<name>A0A517N6Q8_9BACT</name>
<reference evidence="1 2" key="1">
    <citation type="submission" date="2019-02" db="EMBL/GenBank/DDBJ databases">
        <title>Deep-cultivation of Planctomycetes and their phenomic and genomic characterization uncovers novel biology.</title>
        <authorList>
            <person name="Wiegand S."/>
            <person name="Jogler M."/>
            <person name="Boedeker C."/>
            <person name="Pinto D."/>
            <person name="Vollmers J."/>
            <person name="Rivas-Marin E."/>
            <person name="Kohn T."/>
            <person name="Peeters S.H."/>
            <person name="Heuer A."/>
            <person name="Rast P."/>
            <person name="Oberbeckmann S."/>
            <person name="Bunk B."/>
            <person name="Jeske O."/>
            <person name="Meyerdierks A."/>
            <person name="Storesund J.E."/>
            <person name="Kallscheuer N."/>
            <person name="Luecker S."/>
            <person name="Lage O.M."/>
            <person name="Pohl T."/>
            <person name="Merkel B.J."/>
            <person name="Hornburger P."/>
            <person name="Mueller R.-W."/>
            <person name="Bruemmer F."/>
            <person name="Labrenz M."/>
            <person name="Spormann A.M."/>
            <person name="Op den Camp H."/>
            <person name="Overmann J."/>
            <person name="Amann R."/>
            <person name="Jetten M.S.M."/>
            <person name="Mascher T."/>
            <person name="Medema M.H."/>
            <person name="Devos D.P."/>
            <person name="Kaster A.-K."/>
            <person name="Ovreas L."/>
            <person name="Rohde M."/>
            <person name="Galperin M.Y."/>
            <person name="Jogler C."/>
        </authorList>
    </citation>
    <scope>NUCLEOTIDE SEQUENCE [LARGE SCALE GENOMIC DNA]</scope>
    <source>
        <strain evidence="1 2">K22_7</strain>
    </source>
</reference>
<sequence>MTQDPVAPNPESDPLICQFHVYLYGEQGQPIPASFEDASNRLQKLPLLHFEPDGSLVWARRGGRELMYGMLYDAAGQLQYCEIRGKCCLESWISLQIAITGVRMTEGLHVMRIPDQELQDLQVFEQSLWLPGQKSTR</sequence>
<organism evidence="1 2">
    <name type="scientific">Rubripirellula lacrimiformis</name>
    <dbReference type="NCBI Taxonomy" id="1930273"/>
    <lineage>
        <taxon>Bacteria</taxon>
        <taxon>Pseudomonadati</taxon>
        <taxon>Planctomycetota</taxon>
        <taxon>Planctomycetia</taxon>
        <taxon>Pirellulales</taxon>
        <taxon>Pirellulaceae</taxon>
        <taxon>Rubripirellula</taxon>
    </lineage>
</organism>
<protein>
    <submittedName>
        <fullName evidence="1">Uncharacterized protein</fullName>
    </submittedName>
</protein>
<dbReference type="EMBL" id="CP036525">
    <property type="protein sequence ID" value="QDT02817.1"/>
    <property type="molecule type" value="Genomic_DNA"/>
</dbReference>
<keyword evidence="2" id="KW-1185">Reference proteome</keyword>
<dbReference type="KEGG" id="rlc:K227x_11950"/>
<dbReference type="OrthoDB" id="289446at2"/>